<reference evidence="2" key="1">
    <citation type="journal article" date="2020" name="Stud. Mycol.">
        <title>101 Dothideomycetes genomes: a test case for predicting lifestyles and emergence of pathogens.</title>
        <authorList>
            <person name="Haridas S."/>
            <person name="Albert R."/>
            <person name="Binder M."/>
            <person name="Bloem J."/>
            <person name="Labutti K."/>
            <person name="Salamov A."/>
            <person name="Andreopoulos B."/>
            <person name="Baker S."/>
            <person name="Barry K."/>
            <person name="Bills G."/>
            <person name="Bluhm B."/>
            <person name="Cannon C."/>
            <person name="Castanera R."/>
            <person name="Culley D."/>
            <person name="Daum C."/>
            <person name="Ezra D."/>
            <person name="Gonzalez J."/>
            <person name="Henrissat B."/>
            <person name="Kuo A."/>
            <person name="Liang C."/>
            <person name="Lipzen A."/>
            <person name="Lutzoni F."/>
            <person name="Magnuson J."/>
            <person name="Mondo S."/>
            <person name="Nolan M."/>
            <person name="Ohm R."/>
            <person name="Pangilinan J."/>
            <person name="Park H.-J."/>
            <person name="Ramirez L."/>
            <person name="Alfaro M."/>
            <person name="Sun H."/>
            <person name="Tritt A."/>
            <person name="Yoshinaga Y."/>
            <person name="Zwiers L.-H."/>
            <person name="Turgeon B."/>
            <person name="Goodwin S."/>
            <person name="Spatafora J."/>
            <person name="Crous P."/>
            <person name="Grigoriev I."/>
        </authorList>
    </citation>
    <scope>NUCLEOTIDE SEQUENCE</scope>
    <source>
        <strain evidence="2">CBS 262.69</strain>
    </source>
</reference>
<keyword evidence="1" id="KW-0812">Transmembrane</keyword>
<name>A0A6G1HZR0_9PEZI</name>
<feature type="transmembrane region" description="Helical" evidence="1">
    <location>
        <begin position="12"/>
        <end position="36"/>
    </location>
</feature>
<dbReference type="Proteomes" id="UP000799640">
    <property type="component" value="Unassembled WGS sequence"/>
</dbReference>
<keyword evidence="1" id="KW-1133">Transmembrane helix</keyword>
<evidence type="ECO:0000313" key="3">
    <source>
        <dbReference type="Proteomes" id="UP000799640"/>
    </source>
</evidence>
<evidence type="ECO:0000256" key="1">
    <source>
        <dbReference type="SAM" id="Phobius"/>
    </source>
</evidence>
<keyword evidence="1" id="KW-0472">Membrane</keyword>
<dbReference type="EMBL" id="ML996693">
    <property type="protein sequence ID" value="KAF2401356.1"/>
    <property type="molecule type" value="Genomic_DNA"/>
</dbReference>
<sequence length="104" mass="11513">MSLGRARRLCYFAFRFGTSMIPAFSNIAAHALFFTFRPALCRYSHSAAQLDCHAVEGAPQLPTHITSTCWYAMNNVCCLILPPEQVSSPSALCAFTLRQAVVLR</sequence>
<accession>A0A6G1HZR0</accession>
<protein>
    <submittedName>
        <fullName evidence="2">Uncharacterized protein</fullName>
    </submittedName>
</protein>
<dbReference type="AlphaFoldDB" id="A0A6G1HZR0"/>
<evidence type="ECO:0000313" key="2">
    <source>
        <dbReference type="EMBL" id="KAF2401356.1"/>
    </source>
</evidence>
<proteinExistence type="predicted"/>
<organism evidence="2 3">
    <name type="scientific">Trichodelitschia bisporula</name>
    <dbReference type="NCBI Taxonomy" id="703511"/>
    <lineage>
        <taxon>Eukaryota</taxon>
        <taxon>Fungi</taxon>
        <taxon>Dikarya</taxon>
        <taxon>Ascomycota</taxon>
        <taxon>Pezizomycotina</taxon>
        <taxon>Dothideomycetes</taxon>
        <taxon>Dothideomycetes incertae sedis</taxon>
        <taxon>Phaeotrichales</taxon>
        <taxon>Phaeotrichaceae</taxon>
        <taxon>Trichodelitschia</taxon>
    </lineage>
</organism>
<gene>
    <name evidence="2" type="ORF">EJ06DRAFT_388816</name>
</gene>
<keyword evidence="3" id="KW-1185">Reference proteome</keyword>